<dbReference type="OrthoDB" id="7058422at2"/>
<dbReference type="AlphaFoldDB" id="A0A2N9LJ09"/>
<name>A0A2N9LJ09_9BACT</name>
<proteinExistence type="predicted"/>
<reference evidence="2" key="1">
    <citation type="submission" date="2018-02" db="EMBL/GenBank/DDBJ databases">
        <authorList>
            <person name="Hausmann B."/>
        </authorList>
    </citation>
    <scope>NUCLEOTIDE SEQUENCE [LARGE SCALE GENOMIC DNA]</scope>
    <source>
        <strain evidence="2">Peat soil MAG SbA5</strain>
    </source>
</reference>
<dbReference type="EMBL" id="OKRB01000095">
    <property type="protein sequence ID" value="SPE23239.1"/>
    <property type="molecule type" value="Genomic_DNA"/>
</dbReference>
<evidence type="ECO:0000313" key="1">
    <source>
        <dbReference type="EMBL" id="SPE23239.1"/>
    </source>
</evidence>
<sequence length="208" mass="22206">MGNNLETAVTAAFKAAGCLLDAGANVSTSLLNLLSSGTPGFLGGAVNWAANASPGGNCGPCHIPPPCWMPRMLRQVVSYGVAADEASLTFTITNESLATRSIKIFTTTPMAGLSLISTVVSLAAMARTEVTITYTIPAGTTANPGTEILLWIQGCRLHFQRWIVKLGTISADTDEEVSVKDGPENLHHWYDHFYCSHPCLPQQDRSRQ</sequence>
<evidence type="ECO:0000313" key="2">
    <source>
        <dbReference type="Proteomes" id="UP000239735"/>
    </source>
</evidence>
<organism evidence="1 2">
    <name type="scientific">Candidatus Sulfuritelmatomonas gaucii</name>
    <dbReference type="NCBI Taxonomy" id="2043161"/>
    <lineage>
        <taxon>Bacteria</taxon>
        <taxon>Pseudomonadati</taxon>
        <taxon>Acidobacteriota</taxon>
        <taxon>Terriglobia</taxon>
        <taxon>Terriglobales</taxon>
        <taxon>Acidobacteriaceae</taxon>
        <taxon>Candidatus Sulfuritelmatomonas</taxon>
    </lineage>
</organism>
<accession>A0A2N9LJ09</accession>
<protein>
    <submittedName>
        <fullName evidence="1">Uncharacterized protein</fullName>
    </submittedName>
</protein>
<dbReference type="Proteomes" id="UP000239735">
    <property type="component" value="Unassembled WGS sequence"/>
</dbReference>
<gene>
    <name evidence="1" type="ORF">SBA5_380010</name>
</gene>